<reference evidence="2" key="2">
    <citation type="submission" date="2015-01" db="EMBL/GenBank/DDBJ databases">
        <title>Evolutionary Origins and Diversification of the Mycorrhizal Mutualists.</title>
        <authorList>
            <consortium name="DOE Joint Genome Institute"/>
            <consortium name="Mycorrhizal Genomics Consortium"/>
            <person name="Kohler A."/>
            <person name="Kuo A."/>
            <person name="Nagy L.G."/>
            <person name="Floudas D."/>
            <person name="Copeland A."/>
            <person name="Barry K.W."/>
            <person name="Cichocki N."/>
            <person name="Veneault-Fourrey C."/>
            <person name="LaButti K."/>
            <person name="Lindquist E.A."/>
            <person name="Lipzen A."/>
            <person name="Lundell T."/>
            <person name="Morin E."/>
            <person name="Murat C."/>
            <person name="Riley R."/>
            <person name="Ohm R."/>
            <person name="Sun H."/>
            <person name="Tunlid A."/>
            <person name="Henrissat B."/>
            <person name="Grigoriev I.V."/>
            <person name="Hibbett D.S."/>
            <person name="Martin F."/>
        </authorList>
    </citation>
    <scope>NUCLEOTIDE SEQUENCE [LARGE SCALE GENOMIC DNA]</scope>
    <source>
        <strain evidence="2">MAFF 305830</strain>
    </source>
</reference>
<reference evidence="1 2" key="1">
    <citation type="submission" date="2014-04" db="EMBL/GenBank/DDBJ databases">
        <authorList>
            <consortium name="DOE Joint Genome Institute"/>
            <person name="Kuo A."/>
            <person name="Zuccaro A."/>
            <person name="Kohler A."/>
            <person name="Nagy L.G."/>
            <person name="Floudas D."/>
            <person name="Copeland A."/>
            <person name="Barry K.W."/>
            <person name="Cichocki N."/>
            <person name="Veneault-Fourrey C."/>
            <person name="LaButti K."/>
            <person name="Lindquist E.A."/>
            <person name="Lipzen A."/>
            <person name="Lundell T."/>
            <person name="Morin E."/>
            <person name="Murat C."/>
            <person name="Sun H."/>
            <person name="Tunlid A."/>
            <person name="Henrissat B."/>
            <person name="Grigoriev I.V."/>
            <person name="Hibbett D.S."/>
            <person name="Martin F."/>
            <person name="Nordberg H.P."/>
            <person name="Cantor M.N."/>
            <person name="Hua S.X."/>
        </authorList>
    </citation>
    <scope>NUCLEOTIDE SEQUENCE [LARGE SCALE GENOMIC DNA]</scope>
    <source>
        <strain evidence="1 2">MAFF 305830</strain>
    </source>
</reference>
<gene>
    <name evidence="1" type="ORF">M408DRAFT_123202</name>
</gene>
<accession>A0A0C2WTF2</accession>
<protein>
    <submittedName>
        <fullName evidence="1">Uncharacterized protein</fullName>
    </submittedName>
</protein>
<evidence type="ECO:0000313" key="1">
    <source>
        <dbReference type="EMBL" id="KIM20802.1"/>
    </source>
</evidence>
<dbReference type="HOGENOM" id="CLU_2098323_0_0_1"/>
<proteinExistence type="predicted"/>
<dbReference type="EMBL" id="KN824407">
    <property type="protein sequence ID" value="KIM20802.1"/>
    <property type="molecule type" value="Genomic_DNA"/>
</dbReference>
<sequence length="116" mass="13130">MDNPIPPILIFNSNTSITNLRPGDSLVLPGSTSRPQKVKYVLSAILLYKNSHFTAAISYENCWWFYDGMFPNLTNLHNSPMPPGDSIDSNSLSLNTLEAEGYMPTHFVYMRITRPY</sequence>
<keyword evidence="2" id="KW-1185">Reference proteome</keyword>
<dbReference type="AlphaFoldDB" id="A0A0C2WTF2"/>
<evidence type="ECO:0000313" key="2">
    <source>
        <dbReference type="Proteomes" id="UP000054097"/>
    </source>
</evidence>
<dbReference type="Proteomes" id="UP000054097">
    <property type="component" value="Unassembled WGS sequence"/>
</dbReference>
<organism evidence="1 2">
    <name type="scientific">Serendipita vermifera MAFF 305830</name>
    <dbReference type="NCBI Taxonomy" id="933852"/>
    <lineage>
        <taxon>Eukaryota</taxon>
        <taxon>Fungi</taxon>
        <taxon>Dikarya</taxon>
        <taxon>Basidiomycota</taxon>
        <taxon>Agaricomycotina</taxon>
        <taxon>Agaricomycetes</taxon>
        <taxon>Sebacinales</taxon>
        <taxon>Serendipitaceae</taxon>
        <taxon>Serendipita</taxon>
    </lineage>
</organism>
<name>A0A0C2WTF2_SERVB</name>